<dbReference type="SUPFAM" id="SSF54928">
    <property type="entry name" value="RNA-binding domain, RBD"/>
    <property type="match status" value="1"/>
</dbReference>
<organism evidence="5">
    <name type="scientific">Corethrella appendiculata</name>
    <dbReference type="NCBI Taxonomy" id="1370023"/>
    <lineage>
        <taxon>Eukaryota</taxon>
        <taxon>Metazoa</taxon>
        <taxon>Ecdysozoa</taxon>
        <taxon>Arthropoda</taxon>
        <taxon>Hexapoda</taxon>
        <taxon>Insecta</taxon>
        <taxon>Pterygota</taxon>
        <taxon>Neoptera</taxon>
        <taxon>Endopterygota</taxon>
        <taxon>Diptera</taxon>
        <taxon>Nematocera</taxon>
        <taxon>Culicoidea</taxon>
        <taxon>Chaoboridae</taxon>
        <taxon>Corethrella</taxon>
    </lineage>
</organism>
<feature type="compositionally biased region" description="Polar residues" evidence="3">
    <location>
        <begin position="255"/>
        <end position="269"/>
    </location>
</feature>
<feature type="compositionally biased region" description="Basic and acidic residues" evidence="3">
    <location>
        <begin position="354"/>
        <end position="366"/>
    </location>
</feature>
<dbReference type="Pfam" id="PF00076">
    <property type="entry name" value="RRM_1"/>
    <property type="match status" value="1"/>
</dbReference>
<sequence>KKGKKTKGKQLSLNEFLTQGQAADPATTIVQIQKPANKHRNWADEVEEDDDEPTVRQLIALPTAPRANRAYDDEVPTQPPFLAYITNLLYDVNENDIRDFFEGFDIVSVRLPREDGESGRSRGFCYIEFGAREDLIDAISLQDPTIRNRRIRIDISSGENEQRRNRNQNNRNYDNFGSSSDNNTNWRERPEGDRVNRSTRRDGGGGGRDGGDSYNRRGYNNNYNRDRDQDRDREQSGNGESGGGSWRTDRPPAIVSNNQNKDINSNSPDRSGGGRNYDRFRDRDGDRRRGDRNDRNDRRERREDTEPKERPKLVLQPRTLPLPELPKAVVSSDDEPEPEQKFIESEISDENEEKIDAEPPKPKPEPVPRANIFGDAKPVDTAAREREIEEKMRERERYLREKKLAENKENEKHENETEIEQEKADSEKENENETQSKDKEIIDEKQKLDEKKISWRTSKAETGDIKRPISPITRRYSPDRKGVSYNKRSDDRRRDNNRDYRDRDNNRDRDNRNSNNRDNRGHRDLNNRNDRFNRDRDNRDHRDNRDNRDNRNRDNRNRDNRNNDFNRDNNLKPNHREHKPTTDEKHMPKYHAPEAPNLSTTNTFAELYAEDAED</sequence>
<dbReference type="PANTHER" id="PTHR23236:SF2">
    <property type="entry name" value="EUKARYOTIC TRANSLATION INITIATION FACTOR 4B"/>
    <property type="match status" value="1"/>
</dbReference>
<feature type="non-terminal residue" evidence="5">
    <location>
        <position position="1"/>
    </location>
</feature>
<evidence type="ECO:0000313" key="5">
    <source>
        <dbReference type="EMBL" id="JAB59535.1"/>
    </source>
</evidence>
<dbReference type="InterPro" id="IPR035979">
    <property type="entry name" value="RBD_domain_sf"/>
</dbReference>
<feature type="compositionally biased region" description="Basic and acidic residues" evidence="3">
    <location>
        <begin position="224"/>
        <end position="235"/>
    </location>
</feature>
<dbReference type="InterPro" id="IPR000504">
    <property type="entry name" value="RRM_dom"/>
</dbReference>
<feature type="compositionally biased region" description="Basic and acidic residues" evidence="3">
    <location>
        <begin position="382"/>
        <end position="467"/>
    </location>
</feature>
<keyword evidence="5" id="KW-0396">Initiation factor</keyword>
<feature type="domain" description="RRM" evidence="4">
    <location>
        <begin position="81"/>
        <end position="158"/>
    </location>
</feature>
<dbReference type="InterPro" id="IPR012677">
    <property type="entry name" value="Nucleotide-bd_a/b_plait_sf"/>
</dbReference>
<feature type="compositionally biased region" description="Basic and acidic residues" evidence="3">
    <location>
        <begin position="276"/>
        <end position="312"/>
    </location>
</feature>
<feature type="region of interest" description="Disordered" evidence="3">
    <location>
        <begin position="158"/>
        <end position="614"/>
    </location>
</feature>
<feature type="compositionally biased region" description="Polar residues" evidence="3">
    <location>
        <begin position="173"/>
        <end position="185"/>
    </location>
</feature>
<dbReference type="PROSITE" id="PS50102">
    <property type="entry name" value="RRM"/>
    <property type="match status" value="1"/>
</dbReference>
<dbReference type="GO" id="GO:0003723">
    <property type="term" value="F:RNA binding"/>
    <property type="evidence" value="ECO:0007669"/>
    <property type="project" value="UniProtKB-UniRule"/>
</dbReference>
<dbReference type="EMBL" id="GANO01000336">
    <property type="protein sequence ID" value="JAB59535.1"/>
    <property type="molecule type" value="mRNA"/>
</dbReference>
<evidence type="ECO:0000256" key="1">
    <source>
        <dbReference type="ARBA" id="ARBA00022884"/>
    </source>
</evidence>
<feature type="compositionally biased region" description="Basic and acidic residues" evidence="3">
    <location>
        <begin position="476"/>
        <end position="570"/>
    </location>
</feature>
<protein>
    <submittedName>
        <fullName evidence="5">Putative eukaryotic translation initiation factor 4b</fullName>
    </submittedName>
</protein>
<dbReference type="PANTHER" id="PTHR23236">
    <property type="entry name" value="EUKARYOTIC TRANSLATION INITIATION FACTOR 4B/4H"/>
    <property type="match status" value="1"/>
</dbReference>
<dbReference type="SMART" id="SM00360">
    <property type="entry name" value="RRM"/>
    <property type="match status" value="1"/>
</dbReference>
<keyword evidence="5" id="KW-0648">Protein biosynthesis</keyword>
<reference evidence="5" key="1">
    <citation type="journal article" date="2014" name="Insect Biochem. Mol. Biol.">
        <title>An insight into the sialome of the frog biting fly, Corethrella appendiculata.</title>
        <authorList>
            <person name="Ribeiro J.M.C."/>
            <person name="Chagas A.C."/>
            <person name="Pham V.M."/>
            <person name="Lounibos L.P."/>
            <person name="Calvo E."/>
        </authorList>
    </citation>
    <scope>NUCLEOTIDE SEQUENCE</scope>
    <source>
        <tissue evidence="5">Salivary glands</tissue>
    </source>
</reference>
<name>U5EYI3_9DIPT</name>
<dbReference type="AlphaFoldDB" id="U5EYI3"/>
<evidence type="ECO:0000259" key="4">
    <source>
        <dbReference type="PROSITE" id="PS50102"/>
    </source>
</evidence>
<dbReference type="GO" id="GO:0003743">
    <property type="term" value="F:translation initiation factor activity"/>
    <property type="evidence" value="ECO:0007669"/>
    <property type="project" value="UniProtKB-KW"/>
</dbReference>
<dbReference type="Gene3D" id="3.30.70.330">
    <property type="match status" value="1"/>
</dbReference>
<evidence type="ECO:0000256" key="2">
    <source>
        <dbReference type="PROSITE-ProRule" id="PRU00176"/>
    </source>
</evidence>
<accession>U5EYI3</accession>
<keyword evidence="1 2" id="KW-0694">RNA-binding</keyword>
<feature type="compositionally biased region" description="Basic and acidic residues" evidence="3">
    <location>
        <begin position="186"/>
        <end position="215"/>
    </location>
</feature>
<proteinExistence type="evidence at transcript level"/>
<evidence type="ECO:0000256" key="3">
    <source>
        <dbReference type="SAM" id="MobiDB-lite"/>
    </source>
</evidence>